<dbReference type="AlphaFoldDB" id="A0A177JJP3"/>
<evidence type="ECO:0000313" key="2">
    <source>
        <dbReference type="EMBL" id="OAH41559.1"/>
    </source>
</evidence>
<feature type="transmembrane region" description="Helical" evidence="1">
    <location>
        <begin position="47"/>
        <end position="67"/>
    </location>
</feature>
<feature type="transmembrane region" description="Helical" evidence="1">
    <location>
        <begin position="12"/>
        <end position="35"/>
    </location>
</feature>
<proteinExistence type="predicted"/>
<dbReference type="Proteomes" id="UP000077262">
    <property type="component" value="Unassembled WGS sequence"/>
</dbReference>
<keyword evidence="1" id="KW-0812">Transmembrane</keyword>
<dbReference type="RefSeq" id="WP_081261050.1">
    <property type="nucleotide sequence ID" value="NZ_DAMCJX010000044.1"/>
</dbReference>
<feature type="transmembrane region" description="Helical" evidence="1">
    <location>
        <begin position="73"/>
        <end position="92"/>
    </location>
</feature>
<sequence>MPARQEPGWRAIAPRVLASTIGAYGLCYAWICAAVRLLPMDAVDANILATCLAFMLFVTVILRAFAVRSVTRIWGELLVGTALPFALILGVAR</sequence>
<reference evidence="2 3" key="1">
    <citation type="submission" date="2016-02" db="EMBL/GenBank/DDBJ databases">
        <authorList>
            <person name="Wen L."/>
            <person name="He K."/>
            <person name="Yang H."/>
        </authorList>
    </citation>
    <scope>NUCLEOTIDE SEQUENCE [LARGE SCALE GENOMIC DNA]</scope>
    <source>
        <strain evidence="2 3">CD09_2</strain>
    </source>
</reference>
<dbReference type="EMBL" id="LSTR01000050">
    <property type="protein sequence ID" value="OAH41559.1"/>
    <property type="molecule type" value="Genomic_DNA"/>
</dbReference>
<keyword evidence="1" id="KW-0472">Membrane</keyword>
<accession>A0A177JJP3</accession>
<gene>
    <name evidence="2" type="ORF">AX777_21925</name>
</gene>
<evidence type="ECO:0008006" key="4">
    <source>
        <dbReference type="Google" id="ProtNLM"/>
    </source>
</evidence>
<organism evidence="2 3">
    <name type="scientific">Sphingobium yanoikuyae</name>
    <name type="common">Sphingomonas yanoikuyae</name>
    <dbReference type="NCBI Taxonomy" id="13690"/>
    <lineage>
        <taxon>Bacteria</taxon>
        <taxon>Pseudomonadati</taxon>
        <taxon>Pseudomonadota</taxon>
        <taxon>Alphaproteobacteria</taxon>
        <taxon>Sphingomonadales</taxon>
        <taxon>Sphingomonadaceae</taxon>
        <taxon>Sphingobium</taxon>
    </lineage>
</organism>
<name>A0A177JJP3_SPHYA</name>
<protein>
    <recommendedName>
        <fullName evidence="4">Iron transporter</fullName>
    </recommendedName>
</protein>
<comment type="caution">
    <text evidence="2">The sequence shown here is derived from an EMBL/GenBank/DDBJ whole genome shotgun (WGS) entry which is preliminary data.</text>
</comment>
<keyword evidence="1" id="KW-1133">Transmembrane helix</keyword>
<evidence type="ECO:0000256" key="1">
    <source>
        <dbReference type="SAM" id="Phobius"/>
    </source>
</evidence>
<evidence type="ECO:0000313" key="3">
    <source>
        <dbReference type="Proteomes" id="UP000077262"/>
    </source>
</evidence>
<dbReference type="OrthoDB" id="7433545at2"/>